<sequence length="152" mass="17423">MMDPSKVPPAEKAGEDQERMTDKKDETAQEHHHGNKSRNASIFVRGERDTLGNALRNMLLRHPEVEYCGYTPSHPSGQTMFTLRLQTTGRPAVSILRESLVLLKEVFAHFDKTFVKEFAEMRDRMEREKSQDGGQKEKEKEEKDDSGDVIMS</sequence>
<dbReference type="GO" id="GO:0046983">
    <property type="term" value="F:protein dimerization activity"/>
    <property type="evidence" value="ECO:0007669"/>
    <property type="project" value="InterPro"/>
</dbReference>
<dbReference type="AlphaFoldDB" id="A0A0G4IE36"/>
<organism evidence="6">
    <name type="scientific">Chromera velia CCMP2878</name>
    <dbReference type="NCBI Taxonomy" id="1169474"/>
    <lineage>
        <taxon>Eukaryota</taxon>
        <taxon>Sar</taxon>
        <taxon>Alveolata</taxon>
        <taxon>Colpodellida</taxon>
        <taxon>Chromeraceae</taxon>
        <taxon>Chromera</taxon>
    </lineage>
</organism>
<dbReference type="EMBL" id="CDMZ01005883">
    <property type="protein sequence ID" value="CEM55505.1"/>
    <property type="molecule type" value="Genomic_DNA"/>
</dbReference>
<keyword evidence="2" id="KW-0804">Transcription</keyword>
<accession>A0A0G4IE36</accession>
<dbReference type="InterPro" id="IPR009025">
    <property type="entry name" value="RBP11-like_dimer"/>
</dbReference>
<evidence type="ECO:0000256" key="1">
    <source>
        <dbReference type="ARBA" id="ARBA00022478"/>
    </source>
</evidence>
<dbReference type="InterPro" id="IPR036603">
    <property type="entry name" value="RBP11-like"/>
</dbReference>
<dbReference type="PhylomeDB" id="A0A0G4IE36"/>
<name>A0A0G4IE36_9ALVE</name>
<gene>
    <name evidence="6" type="ORF">Cvel_13599</name>
</gene>
<dbReference type="Pfam" id="PF13656">
    <property type="entry name" value="RNA_pol_L_2"/>
    <property type="match status" value="1"/>
</dbReference>
<dbReference type="GO" id="GO:0005666">
    <property type="term" value="C:RNA polymerase III complex"/>
    <property type="evidence" value="ECO:0007669"/>
    <property type="project" value="TreeGrafter"/>
</dbReference>
<evidence type="ECO:0000256" key="3">
    <source>
        <dbReference type="ARBA" id="ARBA00025751"/>
    </source>
</evidence>
<protein>
    <recommendedName>
        <fullName evidence="5">DNA-directed RNA polymerase RBP11-like dimerisation domain-containing protein</fullName>
    </recommendedName>
</protein>
<dbReference type="Gene3D" id="3.30.1360.10">
    <property type="entry name" value="RNA polymerase, RBP11-like subunit"/>
    <property type="match status" value="1"/>
</dbReference>
<feature type="compositionally biased region" description="Basic and acidic residues" evidence="4">
    <location>
        <begin position="123"/>
        <end position="143"/>
    </location>
</feature>
<comment type="similarity">
    <text evidence="3">Belongs to the archaeal Rpo11/eukaryotic RPB11/RPC19 RNA polymerase subunit family.</text>
</comment>
<feature type="region of interest" description="Disordered" evidence="4">
    <location>
        <begin position="1"/>
        <end position="40"/>
    </location>
</feature>
<reference evidence="6" key="1">
    <citation type="submission" date="2014-11" db="EMBL/GenBank/DDBJ databases">
        <authorList>
            <person name="Otto D Thomas"/>
            <person name="Naeem Raeece"/>
        </authorList>
    </citation>
    <scope>NUCLEOTIDE SEQUENCE</scope>
</reference>
<dbReference type="GO" id="GO:0006383">
    <property type="term" value="P:transcription by RNA polymerase III"/>
    <property type="evidence" value="ECO:0007669"/>
    <property type="project" value="TreeGrafter"/>
</dbReference>
<evidence type="ECO:0000259" key="5">
    <source>
        <dbReference type="Pfam" id="PF13656"/>
    </source>
</evidence>
<dbReference type="VEuPathDB" id="CryptoDB:Cvel_13599"/>
<dbReference type="GO" id="GO:0006362">
    <property type="term" value="P:transcription elongation by RNA polymerase I"/>
    <property type="evidence" value="ECO:0007669"/>
    <property type="project" value="TreeGrafter"/>
</dbReference>
<feature type="compositionally biased region" description="Basic and acidic residues" evidence="4">
    <location>
        <begin position="12"/>
        <end position="32"/>
    </location>
</feature>
<keyword evidence="1" id="KW-0240">DNA-directed RNA polymerase</keyword>
<evidence type="ECO:0000313" key="6">
    <source>
        <dbReference type="EMBL" id="CEM55505.1"/>
    </source>
</evidence>
<dbReference type="GO" id="GO:0003899">
    <property type="term" value="F:DNA-directed RNA polymerase activity"/>
    <property type="evidence" value="ECO:0007669"/>
    <property type="project" value="TreeGrafter"/>
</dbReference>
<feature type="domain" description="DNA-directed RNA polymerase RBP11-like dimerisation" evidence="5">
    <location>
        <begin position="41"/>
        <end position="112"/>
    </location>
</feature>
<dbReference type="PANTHER" id="PTHR13946">
    <property type="entry name" value="DNA-DIRECTED RNA POLYMERASE I,II,III"/>
    <property type="match status" value="1"/>
</dbReference>
<proteinExistence type="inferred from homology"/>
<evidence type="ECO:0000256" key="4">
    <source>
        <dbReference type="SAM" id="MobiDB-lite"/>
    </source>
</evidence>
<evidence type="ECO:0000256" key="2">
    <source>
        <dbReference type="ARBA" id="ARBA00023163"/>
    </source>
</evidence>
<dbReference type="PANTHER" id="PTHR13946:SF28">
    <property type="entry name" value="DNA-DIRECTED RNA POLYMERASES I AND III SUBUNIT RPAC2"/>
    <property type="match status" value="1"/>
</dbReference>
<dbReference type="GO" id="GO:0005736">
    <property type="term" value="C:RNA polymerase I complex"/>
    <property type="evidence" value="ECO:0007669"/>
    <property type="project" value="TreeGrafter"/>
</dbReference>
<feature type="region of interest" description="Disordered" evidence="4">
    <location>
        <begin position="123"/>
        <end position="152"/>
    </location>
</feature>
<dbReference type="SUPFAM" id="SSF55257">
    <property type="entry name" value="RBP11-like subunits of RNA polymerase"/>
    <property type="match status" value="1"/>
</dbReference>